<accession>C5M5V7</accession>
<evidence type="ECO:0000313" key="1">
    <source>
        <dbReference type="EMBL" id="EER34377.1"/>
    </source>
</evidence>
<dbReference type="Proteomes" id="UP000002037">
    <property type="component" value="Unassembled WGS sequence"/>
</dbReference>
<dbReference type="RefSeq" id="XP_002546932.1">
    <property type="nucleotide sequence ID" value="XM_002546886.1"/>
</dbReference>
<keyword evidence="2" id="KW-1185">Reference proteome</keyword>
<protein>
    <submittedName>
        <fullName evidence="1">Uncharacterized protein</fullName>
    </submittedName>
</protein>
<dbReference type="AlphaFoldDB" id="C5M5V7"/>
<dbReference type="EMBL" id="GG692396">
    <property type="protein sequence ID" value="EER34377.1"/>
    <property type="molecule type" value="Genomic_DNA"/>
</dbReference>
<dbReference type="VEuPathDB" id="FungiDB:CTRG_01238"/>
<sequence>MCLCLHFYSSVSYSRGMKLKLIESLRPSSSYWDSSSSASILILPHEVIAKILHYKYVRDQQLKYVYHMIKTCKEIYYNHVSLLYTLEPVVVSLAKYPNGISVETLRLLNKSQISNQVKWLQWVLTPKITTTKKHQDMVINCITDFPRLTSLHLSISSLDLLTNLTKLPTSVTSLEICITTQVNPAWNMEGISRDIPKLNLNVLKFQSFYPLSLKKYYYPIVRSTLVSKSPLYSWLAINDNIPTAHKNSPINQVCEILAVLLYNARFSLQYLHIEKLHPVFLFRVMEVAFYPISFLTPPLSDLSDCNEFPELKLIKVDNSYSLTDDLLLKFLGQKKEKLIITDFMFQKEVIEVRIDEFQTIFKIIHHRNEYSCMNLFAELKFKE</sequence>
<reference evidence="1 2" key="1">
    <citation type="journal article" date="2009" name="Nature">
        <title>Evolution of pathogenicity and sexual reproduction in eight Candida genomes.</title>
        <authorList>
            <person name="Butler G."/>
            <person name="Rasmussen M.D."/>
            <person name="Lin M.F."/>
            <person name="Santos M.A."/>
            <person name="Sakthikumar S."/>
            <person name="Munro C.A."/>
            <person name="Rheinbay E."/>
            <person name="Grabherr M."/>
            <person name="Forche A."/>
            <person name="Reedy J.L."/>
            <person name="Agrafioti I."/>
            <person name="Arnaud M.B."/>
            <person name="Bates S."/>
            <person name="Brown A.J."/>
            <person name="Brunke S."/>
            <person name="Costanzo M.C."/>
            <person name="Fitzpatrick D.A."/>
            <person name="de Groot P.W."/>
            <person name="Harris D."/>
            <person name="Hoyer L.L."/>
            <person name="Hube B."/>
            <person name="Klis F.M."/>
            <person name="Kodira C."/>
            <person name="Lennard N."/>
            <person name="Logue M.E."/>
            <person name="Martin R."/>
            <person name="Neiman A.M."/>
            <person name="Nikolaou E."/>
            <person name="Quail M.A."/>
            <person name="Quinn J."/>
            <person name="Santos M.C."/>
            <person name="Schmitzberger F.F."/>
            <person name="Sherlock G."/>
            <person name="Shah P."/>
            <person name="Silverstein K.A."/>
            <person name="Skrzypek M.S."/>
            <person name="Soll D."/>
            <person name="Staggs R."/>
            <person name="Stansfield I."/>
            <person name="Stumpf M.P."/>
            <person name="Sudbery P.E."/>
            <person name="Srikantha T."/>
            <person name="Zeng Q."/>
            <person name="Berman J."/>
            <person name="Berriman M."/>
            <person name="Heitman J."/>
            <person name="Gow N.A."/>
            <person name="Lorenz M.C."/>
            <person name="Birren B.W."/>
            <person name="Kellis M."/>
            <person name="Cuomo C.A."/>
        </authorList>
    </citation>
    <scope>NUCLEOTIDE SEQUENCE [LARGE SCALE GENOMIC DNA]</scope>
    <source>
        <strain evidence="2">ATCC MYA-3404 / T1</strain>
    </source>
</reference>
<organism evidence="1 2">
    <name type="scientific">Candida tropicalis (strain ATCC MYA-3404 / T1)</name>
    <name type="common">Yeast</name>
    <dbReference type="NCBI Taxonomy" id="294747"/>
    <lineage>
        <taxon>Eukaryota</taxon>
        <taxon>Fungi</taxon>
        <taxon>Dikarya</taxon>
        <taxon>Ascomycota</taxon>
        <taxon>Saccharomycotina</taxon>
        <taxon>Pichiomycetes</taxon>
        <taxon>Debaryomycetaceae</taxon>
        <taxon>Candida/Lodderomyces clade</taxon>
        <taxon>Candida</taxon>
    </lineage>
</organism>
<proteinExistence type="predicted"/>
<evidence type="ECO:0000313" key="2">
    <source>
        <dbReference type="Proteomes" id="UP000002037"/>
    </source>
</evidence>
<gene>
    <name evidence="1" type="ORF">CTRG_01238</name>
</gene>
<dbReference type="OrthoDB" id="4013612at2759"/>
<name>C5M5V7_CANTT</name>
<dbReference type="KEGG" id="ctp:CTRG_01238"/>
<dbReference type="GeneID" id="8297510"/>
<dbReference type="HOGENOM" id="CLU_769457_0_0_1"/>